<sequence length="301" mass="34338">MKRKKFKKTCIKVRNKNSQQVKNKSKYKPSYIQVTPPCAFLDFGWHVRFSGIQKLNSVNSRKSPNRITPVTGEAIFNNTIVNYLCDSGADWTIIDSKTFNPIKRHAPKTKLKIQSGRQLFSCTGPIKFLEREEILKNVEILVTETVSNNACLLGKNLTNRNDEVDKIIDHDSSTYSIFKNNSHNREEEVSNQSVNQTFIETLMETEVVAEFKDMCRSKNDINMETVSIGKIINGFKHCPEKPSEKKKAGEHFEKLKGVLSSELVLAQTGFERPMILTTDACDYSYGAVFGQEFDDSHRFYG</sequence>
<dbReference type="OrthoDB" id="10208273at2759"/>
<gene>
    <name evidence="2" type="ORF">BpHYR1_042957</name>
</gene>
<dbReference type="EMBL" id="REGN01000881">
    <property type="protein sequence ID" value="RNA38379.1"/>
    <property type="molecule type" value="Genomic_DNA"/>
</dbReference>
<dbReference type="InterPro" id="IPR043502">
    <property type="entry name" value="DNA/RNA_pol_sf"/>
</dbReference>
<accession>A0A3M7SRN6</accession>
<name>A0A3M7SRN6_BRAPC</name>
<dbReference type="SUPFAM" id="SSF50630">
    <property type="entry name" value="Acid proteases"/>
    <property type="match status" value="1"/>
</dbReference>
<reference evidence="2 3" key="1">
    <citation type="journal article" date="2018" name="Sci. Rep.">
        <title>Genomic signatures of local adaptation to the degree of environmental predictability in rotifers.</title>
        <authorList>
            <person name="Franch-Gras L."/>
            <person name="Hahn C."/>
            <person name="Garcia-Roger E.M."/>
            <person name="Carmona M.J."/>
            <person name="Serra M."/>
            <person name="Gomez A."/>
        </authorList>
    </citation>
    <scope>NUCLEOTIDE SEQUENCE [LARGE SCALE GENOMIC DNA]</scope>
    <source>
        <strain evidence="2">HYR1</strain>
    </source>
</reference>
<dbReference type="Pfam" id="PF17919">
    <property type="entry name" value="RT_RNaseH_2"/>
    <property type="match status" value="1"/>
</dbReference>
<protein>
    <recommendedName>
        <fullName evidence="1">Reverse transcriptase/retrotransposon-derived protein RNase H-like domain-containing protein</fullName>
    </recommendedName>
</protein>
<dbReference type="Proteomes" id="UP000276133">
    <property type="component" value="Unassembled WGS sequence"/>
</dbReference>
<dbReference type="AlphaFoldDB" id="A0A3M7SRN6"/>
<feature type="domain" description="Reverse transcriptase/retrotransposon-derived protein RNase H-like" evidence="1">
    <location>
        <begin position="248"/>
        <end position="296"/>
    </location>
</feature>
<comment type="caution">
    <text evidence="2">The sequence shown here is derived from an EMBL/GenBank/DDBJ whole genome shotgun (WGS) entry which is preliminary data.</text>
</comment>
<evidence type="ECO:0000259" key="1">
    <source>
        <dbReference type="Pfam" id="PF17919"/>
    </source>
</evidence>
<dbReference type="InterPro" id="IPR041577">
    <property type="entry name" value="RT_RNaseH_2"/>
</dbReference>
<proteinExistence type="predicted"/>
<organism evidence="2 3">
    <name type="scientific">Brachionus plicatilis</name>
    <name type="common">Marine rotifer</name>
    <name type="synonym">Brachionus muelleri</name>
    <dbReference type="NCBI Taxonomy" id="10195"/>
    <lineage>
        <taxon>Eukaryota</taxon>
        <taxon>Metazoa</taxon>
        <taxon>Spiralia</taxon>
        <taxon>Gnathifera</taxon>
        <taxon>Rotifera</taxon>
        <taxon>Eurotatoria</taxon>
        <taxon>Monogononta</taxon>
        <taxon>Pseudotrocha</taxon>
        <taxon>Ploima</taxon>
        <taxon>Brachionidae</taxon>
        <taxon>Brachionus</taxon>
    </lineage>
</organism>
<dbReference type="InterPro" id="IPR021109">
    <property type="entry name" value="Peptidase_aspartic_dom_sf"/>
</dbReference>
<keyword evidence="3" id="KW-1185">Reference proteome</keyword>
<evidence type="ECO:0000313" key="3">
    <source>
        <dbReference type="Proteomes" id="UP000276133"/>
    </source>
</evidence>
<evidence type="ECO:0000313" key="2">
    <source>
        <dbReference type="EMBL" id="RNA38379.1"/>
    </source>
</evidence>
<dbReference type="SUPFAM" id="SSF56672">
    <property type="entry name" value="DNA/RNA polymerases"/>
    <property type="match status" value="1"/>
</dbReference>